<evidence type="ECO:0000313" key="3">
    <source>
        <dbReference type="Proteomes" id="UP000001400"/>
    </source>
</evidence>
<organism evidence="2 3">
    <name type="scientific">Aciduliprofundum boonei (strain DSM 19572 / T469)</name>
    <dbReference type="NCBI Taxonomy" id="439481"/>
    <lineage>
        <taxon>Archaea</taxon>
        <taxon>Methanobacteriati</taxon>
        <taxon>Thermoplasmatota</taxon>
        <taxon>DHVE2 group</taxon>
        <taxon>Candidatus Aciduliprofundum</taxon>
    </lineage>
</organism>
<keyword evidence="3" id="KW-1185">Reference proteome</keyword>
<feature type="domain" description="PLD phosphodiesterase" evidence="1">
    <location>
        <begin position="448"/>
        <end position="474"/>
    </location>
</feature>
<dbReference type="OrthoDB" id="31343at2157"/>
<dbReference type="Pfam" id="PF13091">
    <property type="entry name" value="PLDc_2"/>
    <property type="match status" value="2"/>
</dbReference>
<accession>B5IDP7</accession>
<dbReference type="RefSeq" id="WP_008084447.1">
    <property type="nucleotide sequence ID" value="NC_013926.1"/>
</dbReference>
<dbReference type="HOGENOM" id="CLU_450273_0_0_2"/>
<gene>
    <name evidence="2" type="ordered locus">Aboo_0308</name>
</gene>
<feature type="domain" description="PLD phosphodiesterase" evidence="1">
    <location>
        <begin position="287"/>
        <end position="314"/>
    </location>
</feature>
<dbReference type="SMART" id="SM00155">
    <property type="entry name" value="PLDc"/>
    <property type="match status" value="2"/>
</dbReference>
<proteinExistence type="predicted"/>
<evidence type="ECO:0000313" key="2">
    <source>
        <dbReference type="EMBL" id="ADD08119.1"/>
    </source>
</evidence>
<dbReference type="PANTHER" id="PTHR21248">
    <property type="entry name" value="CARDIOLIPIN SYNTHASE"/>
    <property type="match status" value="1"/>
</dbReference>
<dbReference type="InterPro" id="IPR025202">
    <property type="entry name" value="PLD-like_dom"/>
</dbReference>
<dbReference type="PROSITE" id="PS50035">
    <property type="entry name" value="PLD"/>
    <property type="match status" value="2"/>
</dbReference>
<evidence type="ECO:0000259" key="1">
    <source>
        <dbReference type="PROSITE" id="PS50035"/>
    </source>
</evidence>
<protein>
    <submittedName>
        <fullName evidence="2">Phospholipase D/Transphosphatidylase</fullName>
    </submittedName>
</protein>
<sequence>MESKVIFLVIILLLIPYSHGEIGENAAKEHLLIYEASPYPYAKTDMEYVCIFNPLNVKINLNGYFITDFEGKLILHGSITPNSKIYIAQNSSSFLNFMGFYPNYTYAELKDGKFSLANKGDEIALYNGSKMVDMVIYGNSKYNGTGWIGKPLKLTQGHIIRRKNLIDTNTPKDWSTYHVIGQSDFKPEVFKASLEIFPYPDKWKEVLRFTKEAKSKILIESYTMDSLALEKVLEEKLKDGVEVNILLDGSPIGGIKDSEKYILQRLYLKGANIKFMINEPSKGIYDRYTFLHAKFIIVDDDKVLVSTENFGDSSLSPCGNRGYGVIVRNENFARYMVRVFYDDSKNVEDIENYSGYFQNVSLEENRIELRRATFSSVNLTAYIEPLIAPDFSYALFQSFVSGQRDLKIEALYIDNNVWNMLKNKTYRALVQYRREGENARLFDGYEHYIPYLHAKLIIGDSSVLVGSMNFGISSMLRNREVSLIIKSKNAANYLSKIFDYDWDGKYKPIIFAHIIEEKNELTIDLSKSVGNIKDYIIYVDGKKIYETNDAIIHLKLGSGVHKIKIIAIDYWGNTASLEKNVKIEGSTFDPRLIILLVFLAFFLYEIWKNHG</sequence>
<dbReference type="Gene3D" id="3.30.870.10">
    <property type="entry name" value="Endonuclease Chain A"/>
    <property type="match status" value="2"/>
</dbReference>
<dbReference type="CDD" id="cd09127">
    <property type="entry name" value="PLDc_unchar1_1"/>
    <property type="match status" value="1"/>
</dbReference>
<dbReference type="STRING" id="439481.Aboo_0308"/>
<dbReference type="Proteomes" id="UP000001400">
    <property type="component" value="Chromosome"/>
</dbReference>
<dbReference type="SUPFAM" id="SSF56024">
    <property type="entry name" value="Phospholipase D/nuclease"/>
    <property type="match status" value="2"/>
</dbReference>
<dbReference type="GeneID" id="8827250"/>
<dbReference type="eggNOG" id="arCOG02039">
    <property type="taxonomic scope" value="Archaea"/>
</dbReference>
<name>B5IDP7_ACIB4</name>
<dbReference type="AlphaFoldDB" id="B5IDP7"/>
<reference evidence="2" key="1">
    <citation type="submission" date="2010-02" db="EMBL/GenBank/DDBJ databases">
        <title>Complete sequence of Aciduliprofundum boonei T469.</title>
        <authorList>
            <consortium name="US DOE Joint Genome Institute"/>
            <person name="Lucas S."/>
            <person name="Copeland A."/>
            <person name="Lapidus A."/>
            <person name="Cheng J.-F."/>
            <person name="Bruce D."/>
            <person name="Goodwin L."/>
            <person name="Pitluck S."/>
            <person name="Saunders E."/>
            <person name="Detter J.C."/>
            <person name="Han C."/>
            <person name="Tapia R."/>
            <person name="Land M."/>
            <person name="Hauser L."/>
            <person name="Kyrpides N."/>
            <person name="Mikhailova N."/>
            <person name="Flores G."/>
            <person name="Reysenbach A.-L."/>
            <person name="Woyke T."/>
        </authorList>
    </citation>
    <scope>NUCLEOTIDE SEQUENCE</scope>
    <source>
        <strain evidence="2">T469</strain>
    </source>
</reference>
<dbReference type="EMBL" id="CP001941">
    <property type="protein sequence ID" value="ADD08119.1"/>
    <property type="molecule type" value="Genomic_DNA"/>
</dbReference>
<dbReference type="GO" id="GO:0032049">
    <property type="term" value="P:cardiolipin biosynthetic process"/>
    <property type="evidence" value="ECO:0007669"/>
    <property type="project" value="UniProtKB-ARBA"/>
</dbReference>
<dbReference type="PANTHER" id="PTHR21248:SF22">
    <property type="entry name" value="PHOSPHOLIPASE D"/>
    <property type="match status" value="1"/>
</dbReference>
<dbReference type="InterPro" id="IPR001736">
    <property type="entry name" value="PLipase_D/transphosphatidylase"/>
</dbReference>
<dbReference type="GO" id="GO:0030572">
    <property type="term" value="F:phosphatidyltransferase activity"/>
    <property type="evidence" value="ECO:0007669"/>
    <property type="project" value="UniProtKB-ARBA"/>
</dbReference>
<dbReference type="KEGG" id="abi:Aboo_0308"/>